<comment type="caution">
    <text evidence="1">The sequence shown here is derived from an EMBL/GenBank/DDBJ whole genome shotgun (WGS) entry which is preliminary data.</text>
</comment>
<proteinExistence type="predicted"/>
<gene>
    <name evidence="1" type="ORF">DPMN_117043</name>
</gene>
<reference evidence="1" key="1">
    <citation type="journal article" date="2019" name="bioRxiv">
        <title>The Genome of the Zebra Mussel, Dreissena polymorpha: A Resource for Invasive Species Research.</title>
        <authorList>
            <person name="McCartney M.A."/>
            <person name="Auch B."/>
            <person name="Kono T."/>
            <person name="Mallez S."/>
            <person name="Zhang Y."/>
            <person name="Obille A."/>
            <person name="Becker A."/>
            <person name="Abrahante J.E."/>
            <person name="Garbe J."/>
            <person name="Badalamenti J.P."/>
            <person name="Herman A."/>
            <person name="Mangelson H."/>
            <person name="Liachko I."/>
            <person name="Sullivan S."/>
            <person name="Sone E.D."/>
            <person name="Koren S."/>
            <person name="Silverstein K.A.T."/>
            <person name="Beckman K.B."/>
            <person name="Gohl D.M."/>
        </authorList>
    </citation>
    <scope>NUCLEOTIDE SEQUENCE</scope>
    <source>
        <strain evidence="1">Duluth1</strain>
        <tissue evidence="1">Whole animal</tissue>
    </source>
</reference>
<name>A0A9D4QUI4_DREPO</name>
<protein>
    <submittedName>
        <fullName evidence="1">Uncharacterized protein</fullName>
    </submittedName>
</protein>
<dbReference type="AlphaFoldDB" id="A0A9D4QUI4"/>
<organism evidence="1 2">
    <name type="scientific">Dreissena polymorpha</name>
    <name type="common">Zebra mussel</name>
    <name type="synonym">Mytilus polymorpha</name>
    <dbReference type="NCBI Taxonomy" id="45954"/>
    <lineage>
        <taxon>Eukaryota</taxon>
        <taxon>Metazoa</taxon>
        <taxon>Spiralia</taxon>
        <taxon>Lophotrochozoa</taxon>
        <taxon>Mollusca</taxon>
        <taxon>Bivalvia</taxon>
        <taxon>Autobranchia</taxon>
        <taxon>Heteroconchia</taxon>
        <taxon>Euheterodonta</taxon>
        <taxon>Imparidentia</taxon>
        <taxon>Neoheterodontei</taxon>
        <taxon>Myida</taxon>
        <taxon>Dreissenoidea</taxon>
        <taxon>Dreissenidae</taxon>
        <taxon>Dreissena</taxon>
    </lineage>
</organism>
<evidence type="ECO:0000313" key="1">
    <source>
        <dbReference type="EMBL" id="KAH3843523.1"/>
    </source>
</evidence>
<evidence type="ECO:0000313" key="2">
    <source>
        <dbReference type="Proteomes" id="UP000828390"/>
    </source>
</evidence>
<dbReference type="Proteomes" id="UP000828390">
    <property type="component" value="Unassembled WGS sequence"/>
</dbReference>
<keyword evidence="2" id="KW-1185">Reference proteome</keyword>
<dbReference type="EMBL" id="JAIWYP010000004">
    <property type="protein sequence ID" value="KAH3843523.1"/>
    <property type="molecule type" value="Genomic_DNA"/>
</dbReference>
<sequence>MSHGAVNRPRSRPTEHYLPRSTYRTIYHGAFPRSLIAHIQEREPTEQSYSDIAQPYREDTTEHCYSYTVIDHGAVSVLAYKVIAISEVLVLAFELITHNTKHYSIKN</sequence>
<accession>A0A9D4QUI4</accession>
<reference evidence="1" key="2">
    <citation type="submission" date="2020-11" db="EMBL/GenBank/DDBJ databases">
        <authorList>
            <person name="McCartney M.A."/>
            <person name="Auch B."/>
            <person name="Kono T."/>
            <person name="Mallez S."/>
            <person name="Becker A."/>
            <person name="Gohl D.M."/>
            <person name="Silverstein K.A.T."/>
            <person name="Koren S."/>
            <person name="Bechman K.B."/>
            <person name="Herman A."/>
            <person name="Abrahante J.E."/>
            <person name="Garbe J."/>
        </authorList>
    </citation>
    <scope>NUCLEOTIDE SEQUENCE</scope>
    <source>
        <strain evidence="1">Duluth1</strain>
        <tissue evidence="1">Whole animal</tissue>
    </source>
</reference>